<sequence>MNSFNLGDALFQLFYLAFIVLIVVLIVSFLRSNKKRNNQLDRIEKKIDDMNQRVKKDAE</sequence>
<feature type="transmembrane region" description="Helical" evidence="1">
    <location>
        <begin position="12"/>
        <end position="30"/>
    </location>
</feature>
<evidence type="ECO:0000256" key="1">
    <source>
        <dbReference type="SAM" id="Phobius"/>
    </source>
</evidence>
<evidence type="ECO:0000313" key="3">
    <source>
        <dbReference type="Proteomes" id="UP001234495"/>
    </source>
</evidence>
<accession>A0ABT9ZAC6</accession>
<proteinExistence type="predicted"/>
<protein>
    <submittedName>
        <fullName evidence="2">Energy-converting hydrogenase Eha subunit H</fullName>
    </submittedName>
</protein>
<evidence type="ECO:0000313" key="2">
    <source>
        <dbReference type="EMBL" id="MDQ0229211.1"/>
    </source>
</evidence>
<keyword evidence="1" id="KW-0812">Transmembrane</keyword>
<gene>
    <name evidence="2" type="ORF">J2S19_000461</name>
</gene>
<dbReference type="Proteomes" id="UP001234495">
    <property type="component" value="Unassembled WGS sequence"/>
</dbReference>
<organism evidence="2 3">
    <name type="scientific">Metabacillus malikii</name>
    <dbReference type="NCBI Taxonomy" id="1504265"/>
    <lineage>
        <taxon>Bacteria</taxon>
        <taxon>Bacillati</taxon>
        <taxon>Bacillota</taxon>
        <taxon>Bacilli</taxon>
        <taxon>Bacillales</taxon>
        <taxon>Bacillaceae</taxon>
        <taxon>Metabacillus</taxon>
    </lineage>
</organism>
<comment type="caution">
    <text evidence="2">The sequence shown here is derived from an EMBL/GenBank/DDBJ whole genome shotgun (WGS) entry which is preliminary data.</text>
</comment>
<keyword evidence="3" id="KW-1185">Reference proteome</keyword>
<dbReference type="EMBL" id="JAUSUD010000001">
    <property type="protein sequence ID" value="MDQ0229211.1"/>
    <property type="molecule type" value="Genomic_DNA"/>
</dbReference>
<name>A0ABT9ZAC6_9BACI</name>
<keyword evidence="1" id="KW-1133">Transmembrane helix</keyword>
<reference evidence="2 3" key="1">
    <citation type="submission" date="2023-07" db="EMBL/GenBank/DDBJ databases">
        <title>Genomic Encyclopedia of Type Strains, Phase IV (KMG-IV): sequencing the most valuable type-strain genomes for metagenomic binning, comparative biology and taxonomic classification.</title>
        <authorList>
            <person name="Goeker M."/>
        </authorList>
    </citation>
    <scope>NUCLEOTIDE SEQUENCE [LARGE SCALE GENOMIC DNA]</scope>
    <source>
        <strain evidence="2 3">DSM 29005</strain>
    </source>
</reference>
<keyword evidence="1" id="KW-0472">Membrane</keyword>
<dbReference type="RefSeq" id="WP_307336508.1">
    <property type="nucleotide sequence ID" value="NZ_JAUSUD010000001.1"/>
</dbReference>